<accession>A0ABY6CS93</accession>
<keyword evidence="2" id="KW-0805">Transcription regulation</keyword>
<dbReference type="PANTHER" id="PTHR43133">
    <property type="entry name" value="RNA POLYMERASE ECF-TYPE SIGMA FACTO"/>
    <property type="match status" value="1"/>
</dbReference>
<dbReference type="PANTHER" id="PTHR43133:SF8">
    <property type="entry name" value="RNA POLYMERASE SIGMA FACTOR HI_1459-RELATED"/>
    <property type="match status" value="1"/>
</dbReference>
<dbReference type="Proteomes" id="UP001065174">
    <property type="component" value="Chromosome"/>
</dbReference>
<keyword evidence="3" id="KW-0731">Sigma factor</keyword>
<evidence type="ECO:0000256" key="4">
    <source>
        <dbReference type="ARBA" id="ARBA00023125"/>
    </source>
</evidence>
<evidence type="ECO:0000313" key="8">
    <source>
        <dbReference type="EMBL" id="UXP33387.1"/>
    </source>
</evidence>
<dbReference type="InterPro" id="IPR013324">
    <property type="entry name" value="RNA_pol_sigma_r3/r4-like"/>
</dbReference>
<reference evidence="8" key="1">
    <citation type="submission" date="2022-09" db="EMBL/GenBank/DDBJ databases">
        <title>Comparative genomics and taxonomic characterization of three novel marine species of genus Reichenbachiella exhibiting antioxidant and polysaccharide degradation activities.</title>
        <authorList>
            <person name="Muhammad N."/>
            <person name="Lee Y.-J."/>
            <person name="Ko J."/>
            <person name="Kim S.-G."/>
        </authorList>
    </citation>
    <scope>NUCLEOTIDE SEQUENCE</scope>
    <source>
        <strain evidence="8">BKB1-1</strain>
    </source>
</reference>
<feature type="domain" description="RNA polymerase sigma-70 region 2" evidence="6">
    <location>
        <begin position="28"/>
        <end position="93"/>
    </location>
</feature>
<protein>
    <submittedName>
        <fullName evidence="8">Sigma-70 family RNA polymerase sigma factor</fullName>
    </submittedName>
</protein>
<name>A0ABY6CS93_9BACT</name>
<comment type="similarity">
    <text evidence="1">Belongs to the sigma-70 factor family. ECF subfamily.</text>
</comment>
<dbReference type="InterPro" id="IPR013249">
    <property type="entry name" value="RNA_pol_sigma70_r4_t2"/>
</dbReference>
<dbReference type="InterPro" id="IPR039425">
    <property type="entry name" value="RNA_pol_sigma-70-like"/>
</dbReference>
<gene>
    <name evidence="8" type="ORF">N6H18_05405</name>
</gene>
<evidence type="ECO:0000256" key="3">
    <source>
        <dbReference type="ARBA" id="ARBA00023082"/>
    </source>
</evidence>
<organism evidence="8 9">
    <name type="scientific">Reichenbachiella agarivorans</name>
    <dbReference type="NCBI Taxonomy" id="2979464"/>
    <lineage>
        <taxon>Bacteria</taxon>
        <taxon>Pseudomonadati</taxon>
        <taxon>Bacteroidota</taxon>
        <taxon>Cytophagia</taxon>
        <taxon>Cytophagales</taxon>
        <taxon>Reichenbachiellaceae</taxon>
        <taxon>Reichenbachiella</taxon>
    </lineage>
</organism>
<dbReference type="NCBIfam" id="TIGR02937">
    <property type="entry name" value="sigma70-ECF"/>
    <property type="match status" value="1"/>
</dbReference>
<dbReference type="Gene3D" id="1.10.1740.10">
    <property type="match status" value="1"/>
</dbReference>
<proteinExistence type="inferred from homology"/>
<dbReference type="InterPro" id="IPR007627">
    <property type="entry name" value="RNA_pol_sigma70_r2"/>
</dbReference>
<dbReference type="Pfam" id="PF04542">
    <property type="entry name" value="Sigma70_r2"/>
    <property type="match status" value="1"/>
</dbReference>
<evidence type="ECO:0000259" key="7">
    <source>
        <dbReference type="Pfam" id="PF08281"/>
    </source>
</evidence>
<dbReference type="InterPro" id="IPR014284">
    <property type="entry name" value="RNA_pol_sigma-70_dom"/>
</dbReference>
<keyword evidence="4" id="KW-0238">DNA-binding</keyword>
<evidence type="ECO:0000259" key="6">
    <source>
        <dbReference type="Pfam" id="PF04542"/>
    </source>
</evidence>
<dbReference type="EMBL" id="CP106679">
    <property type="protein sequence ID" value="UXP33387.1"/>
    <property type="molecule type" value="Genomic_DNA"/>
</dbReference>
<evidence type="ECO:0000256" key="5">
    <source>
        <dbReference type="ARBA" id="ARBA00023163"/>
    </source>
</evidence>
<dbReference type="Gene3D" id="1.10.10.10">
    <property type="entry name" value="Winged helix-like DNA-binding domain superfamily/Winged helix DNA-binding domain"/>
    <property type="match status" value="1"/>
</dbReference>
<sequence>MPEQQTDSDQTLLEDFQQDGDISILGELYQRHMHLVYGVSLKYLKNREEAQDAVSNIFEELLAKVKKHQIDNFKSWLYVLTKNHCLMALRKQSTKTSSLDFSDSFMENSLAEHPSEKIDLEDNLVRLEQCISQLKADQRSCVELFYLQKKCYQEIVDVTHFQLKKVKSYIQNGKRNLKLCMEQSE</sequence>
<dbReference type="RefSeq" id="WP_262310816.1">
    <property type="nucleotide sequence ID" value="NZ_CP106679.1"/>
</dbReference>
<evidence type="ECO:0000313" key="9">
    <source>
        <dbReference type="Proteomes" id="UP001065174"/>
    </source>
</evidence>
<dbReference type="SUPFAM" id="SSF88659">
    <property type="entry name" value="Sigma3 and sigma4 domains of RNA polymerase sigma factors"/>
    <property type="match status" value="1"/>
</dbReference>
<evidence type="ECO:0000256" key="2">
    <source>
        <dbReference type="ARBA" id="ARBA00023015"/>
    </source>
</evidence>
<dbReference type="Pfam" id="PF08281">
    <property type="entry name" value="Sigma70_r4_2"/>
    <property type="match status" value="1"/>
</dbReference>
<feature type="domain" description="RNA polymerase sigma factor 70 region 4 type 2" evidence="7">
    <location>
        <begin position="125"/>
        <end position="177"/>
    </location>
</feature>
<dbReference type="InterPro" id="IPR036388">
    <property type="entry name" value="WH-like_DNA-bd_sf"/>
</dbReference>
<evidence type="ECO:0000256" key="1">
    <source>
        <dbReference type="ARBA" id="ARBA00010641"/>
    </source>
</evidence>
<keyword evidence="9" id="KW-1185">Reference proteome</keyword>
<dbReference type="InterPro" id="IPR013325">
    <property type="entry name" value="RNA_pol_sigma_r2"/>
</dbReference>
<keyword evidence="5" id="KW-0804">Transcription</keyword>
<dbReference type="SUPFAM" id="SSF88946">
    <property type="entry name" value="Sigma2 domain of RNA polymerase sigma factors"/>
    <property type="match status" value="1"/>
</dbReference>